<sequence length="195" mass="21220">MGKDRPFRDLEADLIRSLSQLEVGEVKITPETVLTLSKISHQQQEVAQQILQNEDFRSFVENMESAQIEAAKSFQEIDFSGIDAGRIEKLATSDFVVESAIEAEEDLPSEEVDPSNELTDETIEQIIETSSAIALFAASKGGLEQIGEDEIMVLSILICFMILHLGGWAILPALAGTSVLAPLASSSISALKNRV</sequence>
<evidence type="ECO:0000256" key="1">
    <source>
        <dbReference type="SAM" id="Phobius"/>
    </source>
</evidence>
<name>A0ABD5WBH2_9EURY</name>
<organism evidence="2 3">
    <name type="scientific">Halobaculum lipolyticum</name>
    <dbReference type="NCBI Taxonomy" id="3032001"/>
    <lineage>
        <taxon>Archaea</taxon>
        <taxon>Methanobacteriati</taxon>
        <taxon>Methanobacteriota</taxon>
        <taxon>Stenosarchaea group</taxon>
        <taxon>Halobacteria</taxon>
        <taxon>Halobacteriales</taxon>
        <taxon>Haloferacaceae</taxon>
        <taxon>Halobaculum</taxon>
    </lineage>
</organism>
<dbReference type="AlphaFoldDB" id="A0ABD5WBH2"/>
<dbReference type="EMBL" id="JBHTAH010000012">
    <property type="protein sequence ID" value="MFC7070649.1"/>
    <property type="molecule type" value="Genomic_DNA"/>
</dbReference>
<evidence type="ECO:0000313" key="2">
    <source>
        <dbReference type="EMBL" id="MFC7070649.1"/>
    </source>
</evidence>
<keyword evidence="1" id="KW-0812">Transmembrane</keyword>
<gene>
    <name evidence="2" type="ORF">ACFQL9_13425</name>
</gene>
<reference evidence="2 3" key="1">
    <citation type="journal article" date="2019" name="Int. J. Syst. Evol. Microbiol.">
        <title>The Global Catalogue of Microorganisms (GCM) 10K type strain sequencing project: providing services to taxonomists for standard genome sequencing and annotation.</title>
        <authorList>
            <consortium name="The Broad Institute Genomics Platform"/>
            <consortium name="The Broad Institute Genome Sequencing Center for Infectious Disease"/>
            <person name="Wu L."/>
            <person name="Ma J."/>
        </authorList>
    </citation>
    <scope>NUCLEOTIDE SEQUENCE [LARGE SCALE GENOMIC DNA]</scope>
    <source>
        <strain evidence="2 3">DT31</strain>
    </source>
</reference>
<dbReference type="RefSeq" id="WP_390210926.1">
    <property type="nucleotide sequence ID" value="NZ_JBHTAH010000012.1"/>
</dbReference>
<keyword evidence="1" id="KW-1133">Transmembrane helix</keyword>
<protein>
    <submittedName>
        <fullName evidence="2">Uncharacterized protein</fullName>
    </submittedName>
</protein>
<keyword evidence="3" id="KW-1185">Reference proteome</keyword>
<evidence type="ECO:0000313" key="3">
    <source>
        <dbReference type="Proteomes" id="UP001596461"/>
    </source>
</evidence>
<dbReference type="Proteomes" id="UP001596461">
    <property type="component" value="Unassembled WGS sequence"/>
</dbReference>
<accession>A0ABD5WBH2</accession>
<proteinExistence type="predicted"/>
<keyword evidence="1" id="KW-0472">Membrane</keyword>
<feature type="transmembrane region" description="Helical" evidence="1">
    <location>
        <begin position="151"/>
        <end position="171"/>
    </location>
</feature>
<comment type="caution">
    <text evidence="2">The sequence shown here is derived from an EMBL/GenBank/DDBJ whole genome shotgun (WGS) entry which is preliminary data.</text>
</comment>